<comment type="caution">
    <text evidence="1">The sequence shown here is derived from an EMBL/GenBank/DDBJ whole genome shotgun (WGS) entry which is preliminary data.</text>
</comment>
<dbReference type="EMBL" id="BART01025874">
    <property type="protein sequence ID" value="GAG90900.1"/>
    <property type="molecule type" value="Genomic_DNA"/>
</dbReference>
<proteinExistence type="predicted"/>
<feature type="non-terminal residue" evidence="1">
    <location>
        <position position="49"/>
    </location>
</feature>
<accession>X1B723</accession>
<name>X1B723_9ZZZZ</name>
<dbReference type="AlphaFoldDB" id="X1B723"/>
<gene>
    <name evidence="1" type="ORF">S01H4_46324</name>
</gene>
<reference evidence="1" key="1">
    <citation type="journal article" date="2014" name="Front. Microbiol.">
        <title>High frequency of phylogenetically diverse reductive dehalogenase-homologous genes in deep subseafloor sedimentary metagenomes.</title>
        <authorList>
            <person name="Kawai M."/>
            <person name="Futagami T."/>
            <person name="Toyoda A."/>
            <person name="Takaki Y."/>
            <person name="Nishi S."/>
            <person name="Hori S."/>
            <person name="Arai W."/>
            <person name="Tsubouchi T."/>
            <person name="Morono Y."/>
            <person name="Uchiyama I."/>
            <person name="Ito T."/>
            <person name="Fujiyama A."/>
            <person name="Inagaki F."/>
            <person name="Takami H."/>
        </authorList>
    </citation>
    <scope>NUCLEOTIDE SEQUENCE</scope>
    <source>
        <strain evidence="1">Expedition CK06-06</strain>
    </source>
</reference>
<protein>
    <submittedName>
        <fullName evidence="1">Uncharacterized protein</fullName>
    </submittedName>
</protein>
<organism evidence="1">
    <name type="scientific">marine sediment metagenome</name>
    <dbReference type="NCBI Taxonomy" id="412755"/>
    <lineage>
        <taxon>unclassified sequences</taxon>
        <taxon>metagenomes</taxon>
        <taxon>ecological metagenomes</taxon>
    </lineage>
</organism>
<evidence type="ECO:0000313" key="1">
    <source>
        <dbReference type="EMBL" id="GAG90900.1"/>
    </source>
</evidence>
<sequence length="49" mass="5808">MAVKYVITIGYQSQNRLTGQITQNIKTKTKYFDSRLECEQFLIYWDTGL</sequence>